<dbReference type="OrthoDB" id="9807828at2"/>
<dbReference type="EMBL" id="FPBV01000002">
    <property type="protein sequence ID" value="SFU44582.1"/>
    <property type="molecule type" value="Genomic_DNA"/>
</dbReference>
<dbReference type="Proteomes" id="UP000183508">
    <property type="component" value="Unassembled WGS sequence"/>
</dbReference>
<feature type="region of interest" description="Disordered" evidence="1">
    <location>
        <begin position="61"/>
        <end position="128"/>
    </location>
</feature>
<evidence type="ECO:0000256" key="1">
    <source>
        <dbReference type="SAM" id="MobiDB-lite"/>
    </source>
</evidence>
<keyword evidence="3" id="KW-1185">Reference proteome</keyword>
<protein>
    <submittedName>
        <fullName evidence="2">Uncharacterized protein</fullName>
    </submittedName>
</protein>
<feature type="compositionally biased region" description="Acidic residues" evidence="1">
    <location>
        <begin position="61"/>
        <end position="71"/>
    </location>
</feature>
<dbReference type="STRING" id="392015.SAMN05421543_10257"/>
<dbReference type="InterPro" id="IPR043773">
    <property type="entry name" value="JetA"/>
</dbReference>
<name>A0A1I7G7Z2_9BACL</name>
<gene>
    <name evidence="2" type="ORF">SAMN05421543_10257</name>
</gene>
<sequence length="542" mass="61347">MRNLFEVVPDNLFSLLAARHRAVYFRALMVLRECYQREITFRRADLVAYLISQMERDLTDLPEDEMMDADGVDPVGAPSASPKAVEAAPVQPVVPESPVDREAAVAHRSNAAGTSPGPDGLGDSDGSDGFGGFDDATLSGRAHALVRRLVQTGWLQSVTDGSGFDETLIVPQYASVLLDALHAIVEPVQQRYNAFVYSVYSNLRTANEERDEFMLQALQSAYDATVALRENLRALLHNIHTYYQNLHLRQDIRDLLAEHFDSYQLSVAIATYHPLKTFDSVYRFRPRILQILRDWLAAPSLLNRMSATLRQQRPELDDLAARGEIVRLIQFIGDTFESLDDLLREIDHRNAAYNRASVERLQYLLNSDRDIKGKLVQLLRALPPVHARAPSPLLSAMAELPLYEVRYFDPDALYTEPKRRQRGQPQPLRRPGGVDDAAFQEEAKELLERANALFSQQRIAEFILSQMDEHGRLPASALRLPEWDDFIRAIVAVVRGDEPEMPYGIEWDDETQTVVVGAYRIPALTFLRKEADRWTGRAGTRR</sequence>
<proteinExistence type="predicted"/>
<dbReference type="RefSeq" id="WP_074949407.1">
    <property type="nucleotide sequence ID" value="NZ_FPBV01000002.1"/>
</dbReference>
<accession>A0A1I7G7Z2</accession>
<dbReference type="AlphaFoldDB" id="A0A1I7G7Z2"/>
<evidence type="ECO:0000313" key="2">
    <source>
        <dbReference type="EMBL" id="SFU44582.1"/>
    </source>
</evidence>
<evidence type="ECO:0000313" key="3">
    <source>
        <dbReference type="Proteomes" id="UP000183508"/>
    </source>
</evidence>
<dbReference type="Pfam" id="PF18982">
    <property type="entry name" value="JetA"/>
    <property type="match status" value="1"/>
</dbReference>
<feature type="compositionally biased region" description="Low complexity" evidence="1">
    <location>
        <begin position="82"/>
        <end position="97"/>
    </location>
</feature>
<organism evidence="2 3">
    <name type="scientific">Alicyclobacillus macrosporangiidus</name>
    <dbReference type="NCBI Taxonomy" id="392015"/>
    <lineage>
        <taxon>Bacteria</taxon>
        <taxon>Bacillati</taxon>
        <taxon>Bacillota</taxon>
        <taxon>Bacilli</taxon>
        <taxon>Bacillales</taxon>
        <taxon>Alicyclobacillaceae</taxon>
        <taxon>Alicyclobacillus</taxon>
    </lineage>
</organism>
<reference evidence="3" key="1">
    <citation type="submission" date="2016-10" db="EMBL/GenBank/DDBJ databases">
        <authorList>
            <person name="Varghese N."/>
        </authorList>
    </citation>
    <scope>NUCLEOTIDE SEQUENCE [LARGE SCALE GENOMIC DNA]</scope>
    <source>
        <strain evidence="3">DSM 17980</strain>
    </source>
</reference>